<evidence type="ECO:0000256" key="1">
    <source>
        <dbReference type="ARBA" id="ARBA00022741"/>
    </source>
</evidence>
<dbReference type="PANTHER" id="PTHR45759">
    <property type="entry name" value="NUCLEOLAR GTP-BINDING PROTEIN 1"/>
    <property type="match status" value="1"/>
</dbReference>
<dbReference type="GO" id="GO:0000054">
    <property type="term" value="P:ribosomal subunit export from nucleus"/>
    <property type="evidence" value="ECO:0007669"/>
    <property type="project" value="EnsemblFungi"/>
</dbReference>
<dbReference type="VEuPathDB" id="MicrosporidiaDB:H312_00950"/>
<accession>A0A059F3W1</accession>
<dbReference type="SUPFAM" id="SSF52540">
    <property type="entry name" value="P-loop containing nucleoside triphosphate hydrolases"/>
    <property type="match status" value="1"/>
</dbReference>
<gene>
    <name evidence="4" type="ORF">H312_00950</name>
</gene>
<dbReference type="HOGENOM" id="CLU_011784_5_1_1"/>
<evidence type="ECO:0000313" key="5">
    <source>
        <dbReference type="Proteomes" id="UP000030655"/>
    </source>
</evidence>
<dbReference type="NCBIfam" id="TIGR00231">
    <property type="entry name" value="small_GTP"/>
    <property type="match status" value="1"/>
</dbReference>
<dbReference type="GO" id="GO:0005525">
    <property type="term" value="F:GTP binding"/>
    <property type="evidence" value="ECO:0007669"/>
    <property type="project" value="UniProtKB-KW"/>
</dbReference>
<keyword evidence="1" id="KW-0547">Nucleotide-binding</keyword>
<dbReference type="InterPro" id="IPR005225">
    <property type="entry name" value="Small_GTP-bd"/>
</dbReference>
<dbReference type="InterPro" id="IPR041623">
    <property type="entry name" value="NOG1_N"/>
</dbReference>
<dbReference type="OrthoDB" id="415015at2759"/>
<dbReference type="Proteomes" id="UP000030655">
    <property type="component" value="Unassembled WGS sequence"/>
</dbReference>
<dbReference type="GO" id="GO:1902626">
    <property type="term" value="P:assembly of large subunit precursor of preribosome"/>
    <property type="evidence" value="ECO:0007669"/>
    <property type="project" value="EnsemblFungi"/>
</dbReference>
<feature type="domain" description="OBG-type G" evidence="3">
    <location>
        <begin position="168"/>
        <end position="336"/>
    </location>
</feature>
<organism evidence="4 5">
    <name type="scientific">Anncaliia algerae PRA339</name>
    <dbReference type="NCBI Taxonomy" id="1288291"/>
    <lineage>
        <taxon>Eukaryota</taxon>
        <taxon>Fungi</taxon>
        <taxon>Fungi incertae sedis</taxon>
        <taxon>Microsporidia</taxon>
        <taxon>Tubulinosematoidea</taxon>
        <taxon>Tubulinosematidae</taxon>
        <taxon>Anncaliia</taxon>
    </lineage>
</organism>
<dbReference type="GO" id="GO:0006364">
    <property type="term" value="P:rRNA processing"/>
    <property type="evidence" value="ECO:0007669"/>
    <property type="project" value="EnsemblFungi"/>
</dbReference>
<keyword evidence="2" id="KW-0342">GTP-binding</keyword>
<dbReference type="InterPro" id="IPR006073">
    <property type="entry name" value="GTP-bd"/>
</dbReference>
<sequence>MKSNFKSITAVPSSTHLIDIVLSSTQRKTPTTILRSYKIQRIRQIYMKKVKHCSNEIKDRMKKILEEFPRTEDVHPFYADLINVLYDKDHFKMALGHCNTTKNVVEGIEKEFLNLLKYGDSLYRCKQLKKAALGKIVSAVKKLKSSLEYLEEVRQHLSRIPTIDTAKRTLLICGYPNVGKSSFITKISKAKVEIQPYPFTTKNLFVGHFDSNGEVFQVIDTPGILDHPLEERNTIEMQSIVAMAHLNSTILFFIDISESCGYFIANQISLFNSLKPLMNDFVIILSKSDLKKVTDLENENASLINEFLQDKKYVEINVENEESISQVKALCCTVNFVENIIVEPSTLYKKEKIEYVPIEREEFIMPEIYNGKNIVDFLDADILDKLGAIPPLETNKSYDVLTKEDYYIKSLINDARSARKREHIDKRRQSLPEAWKRRIIRKEVTNPGPIVKVKKSKIQKEKIYKKPVDKRPAHIFKSRRVKHGNRRR</sequence>
<dbReference type="PRINTS" id="PR00326">
    <property type="entry name" value="GTP1OBG"/>
</dbReference>
<dbReference type="InterPro" id="IPR031167">
    <property type="entry name" value="G_OBG"/>
</dbReference>
<dbReference type="Gene3D" id="1.20.120.1190">
    <property type="match status" value="1"/>
</dbReference>
<dbReference type="AlphaFoldDB" id="A0A059F3W1"/>
<dbReference type="Pfam" id="PF17835">
    <property type="entry name" value="NOG1_N"/>
    <property type="match status" value="1"/>
</dbReference>
<dbReference type="GO" id="GO:0005730">
    <property type="term" value="C:nucleolus"/>
    <property type="evidence" value="ECO:0007669"/>
    <property type="project" value="EnsemblFungi"/>
</dbReference>
<name>A0A059F3W1_9MICR</name>
<dbReference type="EMBL" id="KK365139">
    <property type="protein sequence ID" value="KCZ81626.1"/>
    <property type="molecule type" value="Genomic_DNA"/>
</dbReference>
<dbReference type="GO" id="GO:0030687">
    <property type="term" value="C:preribosome, large subunit precursor"/>
    <property type="evidence" value="ECO:0007669"/>
    <property type="project" value="EnsemblFungi"/>
</dbReference>
<evidence type="ECO:0000256" key="2">
    <source>
        <dbReference type="ARBA" id="ARBA00023134"/>
    </source>
</evidence>
<dbReference type="STRING" id="1288291.A0A059F3W1"/>
<reference evidence="4 5" key="2">
    <citation type="submission" date="2014-03" db="EMBL/GenBank/DDBJ databases">
        <title>The Genome Sequence of Anncaliia algerae insect isolate PRA339.</title>
        <authorList>
            <consortium name="The Broad Institute Genome Sequencing Platform"/>
            <consortium name="The Broad Institute Genome Sequencing Center for Infectious Disease"/>
            <person name="Cuomo C."/>
            <person name="Becnel J."/>
            <person name="Sanscrainte N."/>
            <person name="Walker B."/>
            <person name="Young S.K."/>
            <person name="Zeng Q."/>
            <person name="Gargeya S."/>
            <person name="Fitzgerald M."/>
            <person name="Haas B."/>
            <person name="Abouelleil A."/>
            <person name="Alvarado L."/>
            <person name="Arachchi H.M."/>
            <person name="Berlin A.M."/>
            <person name="Chapman S.B."/>
            <person name="Dewar J."/>
            <person name="Goldberg J."/>
            <person name="Griggs A."/>
            <person name="Gujja S."/>
            <person name="Hansen M."/>
            <person name="Howarth C."/>
            <person name="Imamovic A."/>
            <person name="Larimer J."/>
            <person name="McCowan C."/>
            <person name="Murphy C."/>
            <person name="Neiman D."/>
            <person name="Pearson M."/>
            <person name="Priest M."/>
            <person name="Roberts A."/>
            <person name="Saif S."/>
            <person name="Shea T."/>
            <person name="Sisk P."/>
            <person name="Sykes S."/>
            <person name="Wortman J."/>
            <person name="Nusbaum C."/>
            <person name="Birren B."/>
        </authorList>
    </citation>
    <scope>NUCLEOTIDE SEQUENCE [LARGE SCALE GENOMIC DNA]</scope>
    <source>
        <strain evidence="4 5">PRA339</strain>
    </source>
</reference>
<reference evidence="5" key="1">
    <citation type="submission" date="2013-02" db="EMBL/GenBank/DDBJ databases">
        <authorList>
            <consortium name="The Broad Institute Genome Sequencing Platform"/>
            <person name="Cuomo C."/>
            <person name="Becnel J."/>
            <person name="Sanscrainte N."/>
            <person name="Walker B."/>
            <person name="Young S.K."/>
            <person name="Zeng Q."/>
            <person name="Gargeya S."/>
            <person name="Fitzgerald M."/>
            <person name="Haas B."/>
            <person name="Abouelleil A."/>
            <person name="Alvarado L."/>
            <person name="Arachchi H.M."/>
            <person name="Berlin A.M."/>
            <person name="Chapman S.B."/>
            <person name="Dewar J."/>
            <person name="Goldberg J."/>
            <person name="Griggs A."/>
            <person name="Gujja S."/>
            <person name="Hansen M."/>
            <person name="Howarth C."/>
            <person name="Imamovic A."/>
            <person name="Larimer J."/>
            <person name="McCowan C."/>
            <person name="Murphy C."/>
            <person name="Neiman D."/>
            <person name="Pearson M."/>
            <person name="Priest M."/>
            <person name="Roberts A."/>
            <person name="Saif S."/>
            <person name="Shea T."/>
            <person name="Sisk P."/>
            <person name="Sykes S."/>
            <person name="Wortman J."/>
            <person name="Nusbaum C."/>
            <person name="Birren B."/>
        </authorList>
    </citation>
    <scope>NUCLEOTIDE SEQUENCE [LARGE SCALE GENOMIC DNA]</scope>
    <source>
        <strain evidence="5">PRA339</strain>
    </source>
</reference>
<dbReference type="InterPro" id="IPR027417">
    <property type="entry name" value="P-loop_NTPase"/>
</dbReference>
<protein>
    <recommendedName>
        <fullName evidence="3">OBG-type G domain-containing protein</fullName>
    </recommendedName>
</protein>
<dbReference type="PROSITE" id="PS51710">
    <property type="entry name" value="G_OBG"/>
    <property type="match status" value="1"/>
</dbReference>
<dbReference type="InterPro" id="IPR010674">
    <property type="entry name" value="NOG1_Rossman_fold_dom"/>
</dbReference>
<evidence type="ECO:0000259" key="3">
    <source>
        <dbReference type="PROSITE" id="PS51710"/>
    </source>
</evidence>
<proteinExistence type="predicted"/>
<dbReference type="CDD" id="cd01897">
    <property type="entry name" value="NOG"/>
    <property type="match status" value="1"/>
</dbReference>
<dbReference type="GO" id="GO:0005737">
    <property type="term" value="C:cytoplasm"/>
    <property type="evidence" value="ECO:0007669"/>
    <property type="project" value="EnsemblFungi"/>
</dbReference>
<keyword evidence="5" id="KW-1185">Reference proteome</keyword>
<evidence type="ECO:0000313" key="4">
    <source>
        <dbReference type="EMBL" id="KCZ81626.1"/>
    </source>
</evidence>
<dbReference type="Pfam" id="PF06858">
    <property type="entry name" value="NOG1"/>
    <property type="match status" value="1"/>
</dbReference>
<dbReference type="Gene3D" id="3.40.50.300">
    <property type="entry name" value="P-loop containing nucleotide triphosphate hydrolases"/>
    <property type="match status" value="1"/>
</dbReference>